<dbReference type="EMBL" id="RXTL01000029">
    <property type="protein sequence ID" value="RTS42795.1"/>
    <property type="molecule type" value="Genomic_DNA"/>
</dbReference>
<evidence type="ECO:0000259" key="1">
    <source>
        <dbReference type="SMART" id="SM00507"/>
    </source>
</evidence>
<proteinExistence type="predicted"/>
<keyword evidence="2" id="KW-0378">Hydrolase</keyword>
<dbReference type="Pfam" id="PF01844">
    <property type="entry name" value="HNH"/>
    <property type="match status" value="1"/>
</dbReference>
<feature type="domain" description="HNH nuclease" evidence="1">
    <location>
        <begin position="154"/>
        <end position="214"/>
    </location>
</feature>
<dbReference type="InterPro" id="IPR002711">
    <property type="entry name" value="HNH"/>
</dbReference>
<keyword evidence="2" id="KW-0255">Endonuclease</keyword>
<gene>
    <name evidence="2" type="ORF">DY940_22550</name>
</gene>
<dbReference type="SMART" id="SM00507">
    <property type="entry name" value="HNHc"/>
    <property type="match status" value="1"/>
</dbReference>
<dbReference type="RefSeq" id="WP_003151283.1">
    <property type="nucleotide sequence ID" value="NZ_LFXS01000036.1"/>
</dbReference>
<dbReference type="Gene3D" id="1.10.30.50">
    <property type="match status" value="1"/>
</dbReference>
<evidence type="ECO:0000313" key="2">
    <source>
        <dbReference type="EMBL" id="RTS42795.1"/>
    </source>
</evidence>
<dbReference type="AlphaFoldDB" id="A0ABD7JYK5"/>
<sequence>MAATSGHGNPTWTREEIILALELYHMCKGKIPGPTDDRVRKLSATLRDFPHHIEAARKTSFRNADGVAFKLQNLRSIDTGQGLKNTSKADREVWEELGNDPKRTHELANIIRESIQIIGSIPEAAEELEFFEGKSATKLHSHRERSKKLRAEVISTRLKLGNLCCDLCAEDGKSVKPTIRDSMFECHHIIPLSSSGETKTKAKDMALLCANCHRLLHREIVNKKQWLSIEEARKLIFI</sequence>
<comment type="caution">
    <text evidence="2">The sequence shown here is derived from an EMBL/GenBank/DDBJ whole genome shotgun (WGS) entry which is preliminary data.</text>
</comment>
<protein>
    <submittedName>
        <fullName evidence="2">HNH endonuclease</fullName>
    </submittedName>
</protein>
<name>A0ABD7JYK5_PSEAI</name>
<dbReference type="CDD" id="cd00085">
    <property type="entry name" value="HNHc"/>
    <property type="match status" value="1"/>
</dbReference>
<keyword evidence="2" id="KW-0540">Nuclease</keyword>
<dbReference type="Proteomes" id="UP000276985">
    <property type="component" value="Unassembled WGS sequence"/>
</dbReference>
<dbReference type="GO" id="GO:0004519">
    <property type="term" value="F:endonuclease activity"/>
    <property type="evidence" value="ECO:0007669"/>
    <property type="project" value="UniProtKB-KW"/>
</dbReference>
<reference evidence="2 3" key="1">
    <citation type="submission" date="2018-12" db="EMBL/GenBank/DDBJ databases">
        <title>Pseudomonas aeruginosa Diversity Panel.</title>
        <authorList>
            <person name="Snesrud E."/>
            <person name="Mcgann P."/>
        </authorList>
    </citation>
    <scope>NUCLEOTIDE SEQUENCE [LARGE SCALE GENOMIC DNA]</scope>
    <source>
        <strain evidence="2 3">MRSN6241</strain>
    </source>
</reference>
<dbReference type="InterPro" id="IPR003615">
    <property type="entry name" value="HNH_nuc"/>
</dbReference>
<accession>A0ABD7JYK5</accession>
<evidence type="ECO:0000313" key="3">
    <source>
        <dbReference type="Proteomes" id="UP000276985"/>
    </source>
</evidence>
<organism evidence="2 3">
    <name type="scientific">Pseudomonas aeruginosa</name>
    <dbReference type="NCBI Taxonomy" id="287"/>
    <lineage>
        <taxon>Bacteria</taxon>
        <taxon>Pseudomonadati</taxon>
        <taxon>Pseudomonadota</taxon>
        <taxon>Gammaproteobacteria</taxon>
        <taxon>Pseudomonadales</taxon>
        <taxon>Pseudomonadaceae</taxon>
        <taxon>Pseudomonas</taxon>
    </lineage>
</organism>